<dbReference type="PANTHER" id="PTHR43308:SF5">
    <property type="entry name" value="S-LAYER PROTEIN _ PEPTIDOGLYCAN ENDO-BETA-N-ACETYLGLUCOSAMINIDASE"/>
    <property type="match status" value="1"/>
</dbReference>
<dbReference type="AlphaFoldDB" id="A0A5C7FHA1"/>
<dbReference type="PROSITE" id="PS51272">
    <property type="entry name" value="SLH"/>
    <property type="match status" value="3"/>
</dbReference>
<dbReference type="Proteomes" id="UP000321816">
    <property type="component" value="Chromosome"/>
</dbReference>
<feature type="domain" description="SLH" evidence="3">
    <location>
        <begin position="85"/>
        <end position="143"/>
    </location>
</feature>
<proteinExistence type="predicted"/>
<dbReference type="InterPro" id="IPR001119">
    <property type="entry name" value="SLH_dom"/>
</dbReference>
<gene>
    <name evidence="4" type="ORF">FTX54_014830</name>
</gene>
<dbReference type="KEGG" id="ahal:FTX54_014830"/>
<evidence type="ECO:0000256" key="2">
    <source>
        <dbReference type="SAM" id="SignalP"/>
    </source>
</evidence>
<reference evidence="4 5" key="1">
    <citation type="submission" date="2024-01" db="EMBL/GenBank/DDBJ databases">
        <title>Complete Genome Sequence of Alkalicoccus halolimnae BZ-SZ-XJ29T, a Moderately Halophilic Bacterium Isolated from a Salt Lake.</title>
        <authorList>
            <person name="Zhao B."/>
        </authorList>
    </citation>
    <scope>NUCLEOTIDE SEQUENCE [LARGE SCALE GENOMIC DNA]</scope>
    <source>
        <strain evidence="4 5">BZ-SZ-XJ29</strain>
    </source>
</reference>
<evidence type="ECO:0000313" key="5">
    <source>
        <dbReference type="Proteomes" id="UP000321816"/>
    </source>
</evidence>
<evidence type="ECO:0000313" key="4">
    <source>
        <dbReference type="EMBL" id="WWD79655.1"/>
    </source>
</evidence>
<dbReference type="Pfam" id="PF00395">
    <property type="entry name" value="SLH"/>
    <property type="match status" value="3"/>
</dbReference>
<name>A0A5C7FHA1_9BACI</name>
<keyword evidence="1 2" id="KW-0732">Signal</keyword>
<dbReference type="PANTHER" id="PTHR43308">
    <property type="entry name" value="OUTER MEMBRANE PROTEIN ALPHA-RELATED"/>
    <property type="match status" value="1"/>
</dbReference>
<organism evidence="4 5">
    <name type="scientific">Alkalicoccus halolimnae</name>
    <dbReference type="NCBI Taxonomy" id="1667239"/>
    <lineage>
        <taxon>Bacteria</taxon>
        <taxon>Bacillati</taxon>
        <taxon>Bacillota</taxon>
        <taxon>Bacilli</taxon>
        <taxon>Bacillales</taxon>
        <taxon>Bacillaceae</taxon>
        <taxon>Alkalicoccus</taxon>
    </lineage>
</organism>
<dbReference type="EMBL" id="CP144914">
    <property type="protein sequence ID" value="WWD79655.1"/>
    <property type="molecule type" value="Genomic_DNA"/>
</dbReference>
<feature type="chain" id="PRO_5044096856" evidence="2">
    <location>
        <begin position="21"/>
        <end position="336"/>
    </location>
</feature>
<feature type="domain" description="SLH" evidence="3">
    <location>
        <begin position="144"/>
        <end position="207"/>
    </location>
</feature>
<evidence type="ECO:0000256" key="1">
    <source>
        <dbReference type="ARBA" id="ARBA00022729"/>
    </source>
</evidence>
<dbReference type="OrthoDB" id="5845122at2"/>
<dbReference type="InterPro" id="IPR051465">
    <property type="entry name" value="Cell_Envelope_Struct_Comp"/>
</dbReference>
<sequence>MKAFCILLLAMMLFTPTVMAQEKFSDVKEGDLFYEEIMYLAERGIINGYSDGTFQSKKALTRAEAAVMVGRALELREDSGEARRFSDVPREYYAAGYIGAAAKAGLINGFPGGEYRPQDEMTREQMAAVISRAYYFDPKVGVDAFQEITDISVSSYAYRPIEQLYRGGISNGYPDGSFRPKREINRGEFSAFLTRAMKNEIDRSFTGSLDAEDLVVNAEKTFYALVTREYLMQFRGYITVPARFEDVEDELRQWYGDDMMERIEENYSLYFDTHLIYYFPAVMYDDISSIPLGNNRYSVSVFEKAGLEGPIETTDREHKYSVYPDDEGIFKVQNQE</sequence>
<dbReference type="RefSeq" id="WP_147803684.1">
    <property type="nucleotide sequence ID" value="NZ_CP144914.1"/>
</dbReference>
<protein>
    <submittedName>
        <fullName evidence="4">S-layer homology domain-containing protein</fullName>
    </submittedName>
</protein>
<keyword evidence="5" id="KW-1185">Reference proteome</keyword>
<feature type="domain" description="SLH" evidence="3">
    <location>
        <begin position="20"/>
        <end position="83"/>
    </location>
</feature>
<feature type="signal peptide" evidence="2">
    <location>
        <begin position="1"/>
        <end position="20"/>
    </location>
</feature>
<evidence type="ECO:0000259" key="3">
    <source>
        <dbReference type="PROSITE" id="PS51272"/>
    </source>
</evidence>
<accession>A0A5C7FHA1</accession>